<feature type="region of interest" description="Disordered" evidence="1">
    <location>
        <begin position="209"/>
        <end position="252"/>
    </location>
</feature>
<evidence type="ECO:0000313" key="3">
    <source>
        <dbReference type="EMBL" id="AFR96840.1"/>
    </source>
</evidence>
<keyword evidence="2" id="KW-0472">Membrane</keyword>
<protein>
    <submittedName>
        <fullName evidence="3">Uncharacterized protein</fullName>
    </submittedName>
</protein>
<evidence type="ECO:0000313" key="4">
    <source>
        <dbReference type="Proteomes" id="UP000010091"/>
    </source>
</evidence>
<dbReference type="OrthoDB" id="2575734at2759"/>
<gene>
    <name evidence="3" type="ORF">CNAG_04109</name>
</gene>
<sequence length="252" mass="28197">MKNNYLIIIIRLLVLLFATSTVLFLVLPGVSGNKTGFYWVNIEYEGNEGAWDIGALGNCQYGTECSSAGQVNPPYWGSIRSLLIFHIVSIFFLTSCFASALSHFPSAPFTMKYGTLVPIFGPLFPCIVMISDIMVAHRLKSEGDVKTVQGVDVYWLGTTGFIMSVLWFLAVQYNGYLRRLEAGHNEEVEEVEVERNNIVKRMANATSSWWPWSETGQGTADTGDAEGEAGKRKERKRNKKRREKGSTIRPHA</sequence>
<dbReference type="RefSeq" id="XP_012051592.1">
    <property type="nucleotide sequence ID" value="XM_012196202.1"/>
</dbReference>
<feature type="transmembrane region" description="Helical" evidence="2">
    <location>
        <begin position="113"/>
        <end position="133"/>
    </location>
</feature>
<proteinExistence type="predicted"/>
<evidence type="ECO:0000256" key="2">
    <source>
        <dbReference type="SAM" id="Phobius"/>
    </source>
</evidence>
<evidence type="ECO:0000256" key="1">
    <source>
        <dbReference type="SAM" id="MobiDB-lite"/>
    </source>
</evidence>
<keyword evidence="2" id="KW-0812">Transmembrane</keyword>
<dbReference type="GeneID" id="23887554"/>
<dbReference type="KEGG" id="cng:CNAG_04109"/>
<feature type="transmembrane region" description="Helical" evidence="2">
    <location>
        <begin position="82"/>
        <end position="101"/>
    </location>
</feature>
<feature type="compositionally biased region" description="Polar residues" evidence="1">
    <location>
        <begin position="209"/>
        <end position="220"/>
    </location>
</feature>
<dbReference type="EMBL" id="CP003828">
    <property type="protein sequence ID" value="AFR96840.1"/>
    <property type="molecule type" value="Genomic_DNA"/>
</dbReference>
<organism evidence="3 4">
    <name type="scientific">Cryptococcus neoformans (strain H99 / ATCC 208821 / CBS 10515 / FGSC 9487)</name>
    <name type="common">Cryptococcus neoformans var. grubii serotype A</name>
    <dbReference type="NCBI Taxonomy" id="235443"/>
    <lineage>
        <taxon>Eukaryota</taxon>
        <taxon>Fungi</taxon>
        <taxon>Dikarya</taxon>
        <taxon>Basidiomycota</taxon>
        <taxon>Agaricomycotina</taxon>
        <taxon>Tremellomycetes</taxon>
        <taxon>Tremellales</taxon>
        <taxon>Cryptococcaceae</taxon>
        <taxon>Cryptococcus</taxon>
        <taxon>Cryptococcus neoformans species complex</taxon>
    </lineage>
</organism>
<reference evidence="3 4" key="1">
    <citation type="journal article" date="2014" name="PLoS Genet.">
        <title>Analysis of the genome and transcriptome of Cryptococcus neoformans var. grubii reveals complex RNA expression and microevolution leading to virulence attenuation.</title>
        <authorList>
            <person name="Janbon G."/>
            <person name="Ormerod K.L."/>
            <person name="Paulet D."/>
            <person name="Byrnes E.J.III."/>
            <person name="Yadav V."/>
            <person name="Chatterjee G."/>
            <person name="Mullapudi N."/>
            <person name="Hon C.C."/>
            <person name="Billmyre R.B."/>
            <person name="Brunel F."/>
            <person name="Bahn Y.S."/>
            <person name="Chen W."/>
            <person name="Chen Y."/>
            <person name="Chow E.W."/>
            <person name="Coppee J.Y."/>
            <person name="Floyd-Averette A."/>
            <person name="Gaillardin C."/>
            <person name="Gerik K.J."/>
            <person name="Goldberg J."/>
            <person name="Gonzalez-Hilarion S."/>
            <person name="Gujja S."/>
            <person name="Hamlin J.L."/>
            <person name="Hsueh Y.P."/>
            <person name="Ianiri G."/>
            <person name="Jones S."/>
            <person name="Kodira C.D."/>
            <person name="Kozubowski L."/>
            <person name="Lam W."/>
            <person name="Marra M."/>
            <person name="Mesner L.D."/>
            <person name="Mieczkowski P.A."/>
            <person name="Moyrand F."/>
            <person name="Nielsen K."/>
            <person name="Proux C."/>
            <person name="Rossignol T."/>
            <person name="Schein J.E."/>
            <person name="Sun S."/>
            <person name="Wollschlaeger C."/>
            <person name="Wood I.A."/>
            <person name="Zeng Q."/>
            <person name="Neuveglise C."/>
            <person name="Newlon C.S."/>
            <person name="Perfect J.R."/>
            <person name="Lodge J.K."/>
            <person name="Idnurm A."/>
            <person name="Stajich J.E."/>
            <person name="Kronstad J.W."/>
            <person name="Sanyal K."/>
            <person name="Heitman J."/>
            <person name="Fraser J.A."/>
            <person name="Cuomo C.A."/>
            <person name="Dietrich F.S."/>
        </authorList>
    </citation>
    <scope>NUCLEOTIDE SEQUENCE [LARGE SCALE GENOMIC DNA]</scope>
    <source>
        <strain evidence="4">H99 / ATCC 208821 / CBS 10515 / FGSC 9487</strain>
    </source>
</reference>
<dbReference type="Proteomes" id="UP000010091">
    <property type="component" value="Chromosome 9"/>
</dbReference>
<dbReference type="HOGENOM" id="CLU_1102730_0_0_1"/>
<accession>J9VYN5</accession>
<keyword evidence="4" id="KW-1185">Reference proteome</keyword>
<dbReference type="VEuPathDB" id="FungiDB:CNAG_04109"/>
<feature type="transmembrane region" description="Helical" evidence="2">
    <location>
        <begin position="153"/>
        <end position="171"/>
    </location>
</feature>
<feature type="compositionally biased region" description="Basic residues" evidence="1">
    <location>
        <begin position="232"/>
        <end position="243"/>
    </location>
</feature>
<dbReference type="AlphaFoldDB" id="J9VYN5"/>
<keyword evidence="2" id="KW-1133">Transmembrane helix</keyword>
<name>J9VYN5_CRYN9</name>